<evidence type="ECO:0000313" key="2">
    <source>
        <dbReference type="EMBL" id="GAH51913.1"/>
    </source>
</evidence>
<feature type="domain" description="Methyltransferase type 11" evidence="1">
    <location>
        <begin position="4"/>
        <end position="55"/>
    </location>
</feature>
<dbReference type="GO" id="GO:0008757">
    <property type="term" value="F:S-adenosylmethionine-dependent methyltransferase activity"/>
    <property type="evidence" value="ECO:0007669"/>
    <property type="project" value="InterPro"/>
</dbReference>
<dbReference type="AlphaFoldDB" id="X1I2X8"/>
<gene>
    <name evidence="2" type="ORF">S03H2_29874</name>
</gene>
<accession>X1I2X8</accession>
<dbReference type="CDD" id="cd02440">
    <property type="entry name" value="AdoMet_MTases"/>
    <property type="match status" value="1"/>
</dbReference>
<dbReference type="SUPFAM" id="SSF53335">
    <property type="entry name" value="S-adenosyl-L-methionine-dependent methyltransferases"/>
    <property type="match status" value="1"/>
</dbReference>
<dbReference type="Pfam" id="PF08241">
    <property type="entry name" value="Methyltransf_11"/>
    <property type="match status" value="1"/>
</dbReference>
<sequence length="58" mass="6899">EITIEFKEMNAQIPDFEDESFDIITGSRVIHHLPDIELFFKECRRLLKQKGYIVFNIA</sequence>
<dbReference type="Gene3D" id="3.40.50.150">
    <property type="entry name" value="Vaccinia Virus protein VP39"/>
    <property type="match status" value="1"/>
</dbReference>
<dbReference type="EMBL" id="BARU01018051">
    <property type="protein sequence ID" value="GAH51913.1"/>
    <property type="molecule type" value="Genomic_DNA"/>
</dbReference>
<dbReference type="InterPro" id="IPR029063">
    <property type="entry name" value="SAM-dependent_MTases_sf"/>
</dbReference>
<evidence type="ECO:0000259" key="1">
    <source>
        <dbReference type="Pfam" id="PF08241"/>
    </source>
</evidence>
<protein>
    <recommendedName>
        <fullName evidence="1">Methyltransferase type 11 domain-containing protein</fullName>
    </recommendedName>
</protein>
<organism evidence="2">
    <name type="scientific">marine sediment metagenome</name>
    <dbReference type="NCBI Taxonomy" id="412755"/>
    <lineage>
        <taxon>unclassified sequences</taxon>
        <taxon>metagenomes</taxon>
        <taxon>ecological metagenomes</taxon>
    </lineage>
</organism>
<feature type="non-terminal residue" evidence="2">
    <location>
        <position position="1"/>
    </location>
</feature>
<proteinExistence type="predicted"/>
<dbReference type="InterPro" id="IPR013216">
    <property type="entry name" value="Methyltransf_11"/>
</dbReference>
<name>X1I2X8_9ZZZZ</name>
<comment type="caution">
    <text evidence="2">The sequence shown here is derived from an EMBL/GenBank/DDBJ whole genome shotgun (WGS) entry which is preliminary data.</text>
</comment>
<reference evidence="2" key="1">
    <citation type="journal article" date="2014" name="Front. Microbiol.">
        <title>High frequency of phylogenetically diverse reductive dehalogenase-homologous genes in deep subseafloor sedimentary metagenomes.</title>
        <authorList>
            <person name="Kawai M."/>
            <person name="Futagami T."/>
            <person name="Toyoda A."/>
            <person name="Takaki Y."/>
            <person name="Nishi S."/>
            <person name="Hori S."/>
            <person name="Arai W."/>
            <person name="Tsubouchi T."/>
            <person name="Morono Y."/>
            <person name="Uchiyama I."/>
            <person name="Ito T."/>
            <person name="Fujiyama A."/>
            <person name="Inagaki F."/>
            <person name="Takami H."/>
        </authorList>
    </citation>
    <scope>NUCLEOTIDE SEQUENCE</scope>
    <source>
        <strain evidence="2">Expedition CK06-06</strain>
    </source>
</reference>